<feature type="transmembrane region" description="Helical" evidence="1">
    <location>
        <begin position="245"/>
        <end position="263"/>
    </location>
</feature>
<dbReference type="EMBL" id="NEDP02076630">
    <property type="protein sequence ID" value="OWF36375.1"/>
    <property type="molecule type" value="Genomic_DNA"/>
</dbReference>
<accession>A0A210PIR2</accession>
<dbReference type="AlphaFoldDB" id="A0A210PIR2"/>
<feature type="transmembrane region" description="Helical" evidence="1">
    <location>
        <begin position="184"/>
        <end position="201"/>
    </location>
</feature>
<feature type="transmembrane region" description="Helical" evidence="1">
    <location>
        <begin position="93"/>
        <end position="113"/>
    </location>
</feature>
<organism evidence="2 3">
    <name type="scientific">Mizuhopecten yessoensis</name>
    <name type="common">Japanese scallop</name>
    <name type="synonym">Patinopecten yessoensis</name>
    <dbReference type="NCBI Taxonomy" id="6573"/>
    <lineage>
        <taxon>Eukaryota</taxon>
        <taxon>Metazoa</taxon>
        <taxon>Spiralia</taxon>
        <taxon>Lophotrochozoa</taxon>
        <taxon>Mollusca</taxon>
        <taxon>Bivalvia</taxon>
        <taxon>Autobranchia</taxon>
        <taxon>Pteriomorphia</taxon>
        <taxon>Pectinida</taxon>
        <taxon>Pectinoidea</taxon>
        <taxon>Pectinidae</taxon>
        <taxon>Mizuhopecten</taxon>
    </lineage>
</organism>
<feature type="transmembrane region" description="Helical" evidence="1">
    <location>
        <begin position="207"/>
        <end position="233"/>
    </location>
</feature>
<keyword evidence="1" id="KW-0812">Transmembrane</keyword>
<gene>
    <name evidence="2" type="ORF">KP79_PYT16164</name>
</gene>
<feature type="transmembrane region" description="Helical" evidence="1">
    <location>
        <begin position="275"/>
        <end position="298"/>
    </location>
</feature>
<evidence type="ECO:0000313" key="3">
    <source>
        <dbReference type="Proteomes" id="UP000242188"/>
    </source>
</evidence>
<comment type="caution">
    <text evidence="2">The sequence shown here is derived from an EMBL/GenBank/DDBJ whole genome shotgun (WGS) entry which is preliminary data.</text>
</comment>
<feature type="transmembrane region" description="Helical" evidence="1">
    <location>
        <begin position="145"/>
        <end position="164"/>
    </location>
</feature>
<reference evidence="2 3" key="1">
    <citation type="journal article" date="2017" name="Nat. Ecol. Evol.">
        <title>Scallop genome provides insights into evolution of bilaterian karyotype and development.</title>
        <authorList>
            <person name="Wang S."/>
            <person name="Zhang J."/>
            <person name="Jiao W."/>
            <person name="Li J."/>
            <person name="Xun X."/>
            <person name="Sun Y."/>
            <person name="Guo X."/>
            <person name="Huan P."/>
            <person name="Dong B."/>
            <person name="Zhang L."/>
            <person name="Hu X."/>
            <person name="Sun X."/>
            <person name="Wang J."/>
            <person name="Zhao C."/>
            <person name="Wang Y."/>
            <person name="Wang D."/>
            <person name="Huang X."/>
            <person name="Wang R."/>
            <person name="Lv J."/>
            <person name="Li Y."/>
            <person name="Zhang Z."/>
            <person name="Liu B."/>
            <person name="Lu W."/>
            <person name="Hui Y."/>
            <person name="Liang J."/>
            <person name="Zhou Z."/>
            <person name="Hou R."/>
            <person name="Li X."/>
            <person name="Liu Y."/>
            <person name="Li H."/>
            <person name="Ning X."/>
            <person name="Lin Y."/>
            <person name="Zhao L."/>
            <person name="Xing Q."/>
            <person name="Dou J."/>
            <person name="Li Y."/>
            <person name="Mao J."/>
            <person name="Guo H."/>
            <person name="Dou H."/>
            <person name="Li T."/>
            <person name="Mu C."/>
            <person name="Jiang W."/>
            <person name="Fu Q."/>
            <person name="Fu X."/>
            <person name="Miao Y."/>
            <person name="Liu J."/>
            <person name="Yu Q."/>
            <person name="Li R."/>
            <person name="Liao H."/>
            <person name="Li X."/>
            <person name="Kong Y."/>
            <person name="Jiang Z."/>
            <person name="Chourrout D."/>
            <person name="Li R."/>
            <person name="Bao Z."/>
        </authorList>
    </citation>
    <scope>NUCLEOTIDE SEQUENCE [LARGE SCALE GENOMIC DNA]</scope>
    <source>
        <strain evidence="2 3">PY_sf001</strain>
    </source>
</reference>
<dbReference type="InterPro" id="IPR027197">
    <property type="entry name" value="SLC43A3"/>
</dbReference>
<protein>
    <submittedName>
        <fullName evidence="2">Solute carrier family 43 member 3</fullName>
    </submittedName>
</protein>
<name>A0A210PIR2_MIZYE</name>
<evidence type="ECO:0000313" key="2">
    <source>
        <dbReference type="EMBL" id="OWF36375.1"/>
    </source>
</evidence>
<dbReference type="SUPFAM" id="SSF103473">
    <property type="entry name" value="MFS general substrate transporter"/>
    <property type="match status" value="1"/>
</dbReference>
<dbReference type="PANTHER" id="PTHR20765">
    <property type="entry name" value="SOLUTE CARRIER FAMILY 43 MEMBER 3-RELATED"/>
    <property type="match status" value="1"/>
</dbReference>
<keyword evidence="1" id="KW-0472">Membrane</keyword>
<dbReference type="Proteomes" id="UP000242188">
    <property type="component" value="Unassembled WGS sequence"/>
</dbReference>
<dbReference type="PANTHER" id="PTHR20765:SF1">
    <property type="entry name" value="EQUILIBRATIVE NUCLEOBASE TRANSPORTER 1"/>
    <property type="match status" value="1"/>
</dbReference>
<evidence type="ECO:0000256" key="1">
    <source>
        <dbReference type="SAM" id="Phobius"/>
    </source>
</evidence>
<sequence>MGSLIGAYHSSAIILLAMKETHSSHMETQTSFMFLTIGVVPILVSTIAFLPKSRIPWPLPASYGKRGEVWKESSGSRRAANGQAPSKSTCGFATFWAVACSSIYIWSVIWFAIYNLRSFTYDGNVRLMLIKYGVARENIYTYAELYALLLLIALPVGPCIGAILDWRRKSTASNDPQIQQMQNVLFALVLTFLFALANNILPTIPSLSFQVLGFVLQTVERVAVVTCLCAFVSHVNFPIEHFGKLIGLHFAVASIVSLLRFPFQSFITKSLHGDPFYINLLLLVLLLVSCGHPINVWYHCKLGLIRDTGNSERDRNSANEQLVSEDVVIAAEGTP</sequence>
<dbReference type="OrthoDB" id="330047at2759"/>
<keyword evidence="3" id="KW-1185">Reference proteome</keyword>
<feature type="transmembrane region" description="Helical" evidence="1">
    <location>
        <begin position="32"/>
        <end position="50"/>
    </location>
</feature>
<dbReference type="InterPro" id="IPR036259">
    <property type="entry name" value="MFS_trans_sf"/>
</dbReference>
<proteinExistence type="predicted"/>
<keyword evidence="1" id="KW-1133">Transmembrane helix</keyword>